<proteinExistence type="predicted"/>
<protein>
    <submittedName>
        <fullName evidence="1">Uncharacterized protein</fullName>
    </submittedName>
</protein>
<sequence>MAGTNDILEVAKMTINASIKCNTVRGFIGWHSCDNICMDMHDVLDMCEDAFKRERYQESLEADTYVLVSGVKLASCADSSSGMLTDVIMRAFELIDLSTQTIAKLDAAMRKHALSLIIKEAKKKAFDGWDSWRYELLGKAVCLCDEKLAVKLEKLLDVFLEDIENDYTPEYKRQEDTILRYKLHRHLKGADAVKDELYANLHIREIRIIAVKDATDARNYNEAEKLCLEQIKKEDGRFYRNIPEDWNNILFDVYVQSGITDKQIEQAKKILFLGNAGFWDVLKRLYQSLGTWESQKPIILKELKQCKYSVCYRSVLVEENEKKLLLEAVTENPYNLFYYAQFLVMDYPNEIYELCANYIREQCAQATDRRLYKKVCKDLLQLIKWKGNATAKLLVDEFKATYPRRSALLDELQKVERKL</sequence>
<name>A0A0M6WTA2_9FIRM</name>
<reference evidence="2" key="1">
    <citation type="submission" date="2015-05" db="EMBL/GenBank/DDBJ databases">
        <authorList>
            <consortium name="Pathogen Informatics"/>
        </authorList>
    </citation>
    <scope>NUCLEOTIDE SEQUENCE [LARGE SCALE GENOMIC DNA]</scope>
    <source>
        <strain evidence="2">M72</strain>
    </source>
</reference>
<dbReference type="GeneID" id="99746487"/>
<organism evidence="1 2">
    <name type="scientific">Roseburia faecis</name>
    <dbReference type="NCBI Taxonomy" id="301302"/>
    <lineage>
        <taxon>Bacteria</taxon>
        <taxon>Bacillati</taxon>
        <taxon>Bacillota</taxon>
        <taxon>Clostridia</taxon>
        <taxon>Lachnospirales</taxon>
        <taxon>Lachnospiraceae</taxon>
        <taxon>Roseburia</taxon>
    </lineage>
</organism>
<accession>A0A0M6WTA2</accession>
<evidence type="ECO:0000313" key="1">
    <source>
        <dbReference type="EMBL" id="CRL40678.1"/>
    </source>
</evidence>
<dbReference type="OrthoDB" id="9760715at2"/>
<dbReference type="EMBL" id="CVRR01000037">
    <property type="protein sequence ID" value="CRL40678.1"/>
    <property type="molecule type" value="Genomic_DNA"/>
</dbReference>
<gene>
    <name evidence="1" type="ORF">M72_10071</name>
</gene>
<dbReference type="RefSeq" id="WP_055068293.1">
    <property type="nucleotide sequence ID" value="NZ_CP173697.1"/>
</dbReference>
<dbReference type="Proteomes" id="UP000049979">
    <property type="component" value="Unassembled WGS sequence"/>
</dbReference>
<keyword evidence="2" id="KW-1185">Reference proteome</keyword>
<dbReference type="AlphaFoldDB" id="A0A0M6WTA2"/>
<evidence type="ECO:0000313" key="2">
    <source>
        <dbReference type="Proteomes" id="UP000049979"/>
    </source>
</evidence>